<dbReference type="EMBL" id="JAPZBO010000008">
    <property type="protein sequence ID" value="KAJ5307888.1"/>
    <property type="molecule type" value="Genomic_DNA"/>
</dbReference>
<reference evidence="2" key="2">
    <citation type="journal article" date="2023" name="IMA Fungus">
        <title>Comparative genomic study of the Penicillium genus elucidates a diverse pangenome and 15 lateral gene transfer events.</title>
        <authorList>
            <person name="Petersen C."/>
            <person name="Sorensen T."/>
            <person name="Nielsen M.R."/>
            <person name="Sondergaard T.E."/>
            <person name="Sorensen J.L."/>
            <person name="Fitzpatrick D.A."/>
            <person name="Frisvad J.C."/>
            <person name="Nielsen K.L."/>
        </authorList>
    </citation>
    <scope>NUCLEOTIDE SEQUENCE</scope>
    <source>
        <strain evidence="2">IBT 21472</strain>
    </source>
</reference>
<accession>A0A9W9GYH8</accession>
<feature type="chain" id="PRO_5041155155" evidence="1">
    <location>
        <begin position="23"/>
        <end position="242"/>
    </location>
</feature>
<keyword evidence="1" id="KW-0732">Signal</keyword>
<keyword evidence="3" id="KW-1185">Reference proteome</keyword>
<protein>
    <submittedName>
        <fullName evidence="2">Uncharacterized protein</fullName>
    </submittedName>
</protein>
<evidence type="ECO:0000313" key="2">
    <source>
        <dbReference type="EMBL" id="KAJ5307888.1"/>
    </source>
</evidence>
<proteinExistence type="predicted"/>
<sequence>MKSTTSVLRAALLSSIFQATEALVGISWSVSNVPSAGLEDITFPISMPNAPHVSGYYFAQQFNFVGQDDVGYTGLQPREDSGSSSVVHAVFSSFINGTTSSDSNCSDGADGGAGVSCAVDVDSTYADGYLLQIKNTGGTSWTGTLVDSVTGKQTHIGSYTLPSGSQGIEGSQVGFVEYYPWNSAASHTCDSLPKTEVEFGVPTTSSGNTGSLENAYEYGDCIGKAGFKSVQSSSGVDVTVGF</sequence>
<reference evidence="2" key="1">
    <citation type="submission" date="2022-12" db="EMBL/GenBank/DDBJ databases">
        <authorList>
            <person name="Petersen C."/>
        </authorList>
    </citation>
    <scope>NUCLEOTIDE SEQUENCE</scope>
    <source>
        <strain evidence="2">IBT 21472</strain>
    </source>
</reference>
<dbReference type="AlphaFoldDB" id="A0A9W9GYH8"/>
<gene>
    <name evidence="2" type="ORF">N7476_008544</name>
</gene>
<feature type="signal peptide" evidence="1">
    <location>
        <begin position="1"/>
        <end position="22"/>
    </location>
</feature>
<comment type="caution">
    <text evidence="2">The sequence shown here is derived from an EMBL/GenBank/DDBJ whole genome shotgun (WGS) entry which is preliminary data.</text>
</comment>
<organism evidence="2 3">
    <name type="scientific">Penicillium atrosanguineum</name>
    <dbReference type="NCBI Taxonomy" id="1132637"/>
    <lineage>
        <taxon>Eukaryota</taxon>
        <taxon>Fungi</taxon>
        <taxon>Dikarya</taxon>
        <taxon>Ascomycota</taxon>
        <taxon>Pezizomycotina</taxon>
        <taxon>Eurotiomycetes</taxon>
        <taxon>Eurotiomycetidae</taxon>
        <taxon>Eurotiales</taxon>
        <taxon>Aspergillaceae</taxon>
        <taxon>Penicillium</taxon>
    </lineage>
</organism>
<dbReference type="Proteomes" id="UP001147746">
    <property type="component" value="Unassembled WGS sequence"/>
</dbReference>
<evidence type="ECO:0000256" key="1">
    <source>
        <dbReference type="SAM" id="SignalP"/>
    </source>
</evidence>
<name>A0A9W9GYH8_9EURO</name>
<dbReference type="OrthoDB" id="5576763at2759"/>
<evidence type="ECO:0000313" key="3">
    <source>
        <dbReference type="Proteomes" id="UP001147746"/>
    </source>
</evidence>